<proteinExistence type="predicted"/>
<evidence type="ECO:0000313" key="1">
    <source>
        <dbReference type="EMBL" id="GIZ02780.1"/>
    </source>
</evidence>
<gene>
    <name evidence="1" type="ORF">CEXT_19481</name>
</gene>
<dbReference type="Proteomes" id="UP001054945">
    <property type="component" value="Unassembled WGS sequence"/>
</dbReference>
<name>A0AAV4Y8J1_CAEEX</name>
<protein>
    <recommendedName>
        <fullName evidence="3">SAP domain-containing protein</fullName>
    </recommendedName>
</protein>
<organism evidence="1 2">
    <name type="scientific">Caerostris extrusa</name>
    <name type="common">Bark spider</name>
    <name type="synonym">Caerostris bankana</name>
    <dbReference type="NCBI Taxonomy" id="172846"/>
    <lineage>
        <taxon>Eukaryota</taxon>
        <taxon>Metazoa</taxon>
        <taxon>Ecdysozoa</taxon>
        <taxon>Arthropoda</taxon>
        <taxon>Chelicerata</taxon>
        <taxon>Arachnida</taxon>
        <taxon>Araneae</taxon>
        <taxon>Araneomorphae</taxon>
        <taxon>Entelegynae</taxon>
        <taxon>Araneoidea</taxon>
        <taxon>Araneidae</taxon>
        <taxon>Caerostris</taxon>
    </lineage>
</organism>
<accession>A0AAV4Y8J1</accession>
<keyword evidence="2" id="KW-1185">Reference proteome</keyword>
<evidence type="ECO:0008006" key="3">
    <source>
        <dbReference type="Google" id="ProtNLM"/>
    </source>
</evidence>
<evidence type="ECO:0000313" key="2">
    <source>
        <dbReference type="Proteomes" id="UP001054945"/>
    </source>
</evidence>
<dbReference type="EMBL" id="BPLR01001504">
    <property type="protein sequence ID" value="GIZ02780.1"/>
    <property type="molecule type" value="Genomic_DNA"/>
</dbReference>
<dbReference type="AlphaFoldDB" id="A0AAV4Y8J1"/>
<reference evidence="1 2" key="1">
    <citation type="submission" date="2021-06" db="EMBL/GenBank/DDBJ databases">
        <title>Caerostris extrusa draft genome.</title>
        <authorList>
            <person name="Kono N."/>
            <person name="Arakawa K."/>
        </authorList>
    </citation>
    <scope>NUCLEOTIDE SEQUENCE [LARGE SCALE GENOMIC DNA]</scope>
</reference>
<sequence length="140" mass="15328">MKKNKRVHCVPSVSLSEHLGCAHNNIVGSLTPLRLRSVLGAGIPSSGTKHCLLKKVTDVVHWTAEDFGWEGCRAVGRYSRCIKTSQLSSGVSGESLWMCAAWYCPDGTQHLSYWPILAVSGQSLASNNLVIERSEFSVWP</sequence>
<comment type="caution">
    <text evidence="1">The sequence shown here is derived from an EMBL/GenBank/DDBJ whole genome shotgun (WGS) entry which is preliminary data.</text>
</comment>